<comment type="similarity">
    <text evidence="2">Belongs to the TspO/BZRP family.</text>
</comment>
<name>A0A921ENY9_9ACTN</name>
<evidence type="ECO:0000256" key="4">
    <source>
        <dbReference type="ARBA" id="ARBA00022989"/>
    </source>
</evidence>
<dbReference type="Proteomes" id="UP000712713">
    <property type="component" value="Unassembled WGS sequence"/>
</dbReference>
<reference evidence="7" key="1">
    <citation type="journal article" date="2021" name="PeerJ">
        <title>Extensive microbial diversity within the chicken gut microbiome revealed by metagenomics and culture.</title>
        <authorList>
            <person name="Gilroy R."/>
            <person name="Ravi A."/>
            <person name="Getino M."/>
            <person name="Pursley I."/>
            <person name="Horton D.L."/>
            <person name="Alikhan N.F."/>
            <person name="Baker D."/>
            <person name="Gharbi K."/>
            <person name="Hall N."/>
            <person name="Watson M."/>
            <person name="Adriaenssens E.M."/>
            <person name="Foster-Nyarko E."/>
            <person name="Jarju S."/>
            <person name="Secka A."/>
            <person name="Antonio M."/>
            <person name="Oren A."/>
            <person name="Chaudhuri R.R."/>
            <person name="La Ragione R."/>
            <person name="Hildebrand F."/>
            <person name="Pallen M.J."/>
        </authorList>
    </citation>
    <scope>NUCLEOTIDE SEQUENCE</scope>
    <source>
        <strain evidence="7">ChiGjej3B3-7470</strain>
    </source>
</reference>
<evidence type="ECO:0000256" key="5">
    <source>
        <dbReference type="ARBA" id="ARBA00023136"/>
    </source>
</evidence>
<dbReference type="InterPro" id="IPR004307">
    <property type="entry name" value="TspO_MBR"/>
</dbReference>
<protein>
    <recommendedName>
        <fullName evidence="9">Tryptophan-rich sensory protein</fullName>
    </recommendedName>
</protein>
<evidence type="ECO:0000256" key="1">
    <source>
        <dbReference type="ARBA" id="ARBA00004141"/>
    </source>
</evidence>
<feature type="transmembrane region" description="Helical" evidence="6">
    <location>
        <begin position="9"/>
        <end position="29"/>
    </location>
</feature>
<feature type="transmembrane region" description="Helical" evidence="6">
    <location>
        <begin position="82"/>
        <end position="102"/>
    </location>
</feature>
<comment type="subcellular location">
    <subcellularLocation>
        <location evidence="1">Membrane</location>
        <topology evidence="1">Multi-pass membrane protein</topology>
    </subcellularLocation>
</comment>
<sequence>MDKDFSRQIWVTVAAALCIIGTLLGFGIIGTPVEDSSSGAFSADATLLAPAGTAFSIWSVIYVGLLAYVIWQWLPTNRTSEIARATGLLAGTSMVLNAAWILVTQWGWVWVSVVVIFALAIVLGLLVALLQGIGHRSIAERIVVDGTFGLYLGWVTIASVANVAAATVSSGIEAGELASQWIAAATLVAAALLGLYFFKRLGGRFAVAIALAWGIAWIAVGRLSDTPYSIVVGVTAILAALVVISGVFWFRQRETSPAPAVL</sequence>
<dbReference type="PANTHER" id="PTHR33802">
    <property type="entry name" value="SI:CH211-161H7.5-RELATED"/>
    <property type="match status" value="1"/>
</dbReference>
<keyword evidence="5 6" id="KW-0472">Membrane</keyword>
<feature type="transmembrane region" description="Helical" evidence="6">
    <location>
        <begin position="205"/>
        <end position="224"/>
    </location>
</feature>
<accession>A0A921ENY9</accession>
<dbReference type="Pfam" id="PF03073">
    <property type="entry name" value="TspO_MBR"/>
    <property type="match status" value="1"/>
</dbReference>
<keyword evidence="4 6" id="KW-1133">Transmembrane helix</keyword>
<reference evidence="7" key="2">
    <citation type="submission" date="2021-09" db="EMBL/GenBank/DDBJ databases">
        <authorList>
            <person name="Gilroy R."/>
        </authorList>
    </citation>
    <scope>NUCLEOTIDE SEQUENCE</scope>
    <source>
        <strain evidence="7">ChiGjej3B3-7470</strain>
    </source>
</reference>
<feature type="transmembrane region" description="Helical" evidence="6">
    <location>
        <begin position="178"/>
        <end position="198"/>
    </location>
</feature>
<evidence type="ECO:0000256" key="3">
    <source>
        <dbReference type="ARBA" id="ARBA00022692"/>
    </source>
</evidence>
<dbReference type="Gene3D" id="1.20.1260.100">
    <property type="entry name" value="TspO/MBR protein"/>
    <property type="match status" value="1"/>
</dbReference>
<keyword evidence="3 6" id="KW-0812">Transmembrane</keyword>
<evidence type="ECO:0000313" key="7">
    <source>
        <dbReference type="EMBL" id="HJE52003.1"/>
    </source>
</evidence>
<comment type="caution">
    <text evidence="7">The sequence shown here is derived from an EMBL/GenBank/DDBJ whole genome shotgun (WGS) entry which is preliminary data.</text>
</comment>
<evidence type="ECO:0000313" key="8">
    <source>
        <dbReference type="Proteomes" id="UP000712713"/>
    </source>
</evidence>
<organism evidence="7 8">
    <name type="scientific">Tessaracoccus flavescens</name>
    <dbReference type="NCBI Taxonomy" id="399497"/>
    <lineage>
        <taxon>Bacteria</taxon>
        <taxon>Bacillati</taxon>
        <taxon>Actinomycetota</taxon>
        <taxon>Actinomycetes</taxon>
        <taxon>Propionibacteriales</taxon>
        <taxon>Propionibacteriaceae</taxon>
        <taxon>Tessaracoccus</taxon>
    </lineage>
</organism>
<feature type="transmembrane region" description="Helical" evidence="6">
    <location>
        <begin position="108"/>
        <end position="130"/>
    </location>
</feature>
<dbReference type="InterPro" id="IPR038330">
    <property type="entry name" value="TspO/MBR-related_sf"/>
</dbReference>
<proteinExistence type="inferred from homology"/>
<feature type="transmembrane region" description="Helical" evidence="6">
    <location>
        <begin position="142"/>
        <end position="166"/>
    </location>
</feature>
<dbReference type="PANTHER" id="PTHR33802:SF1">
    <property type="entry name" value="XK-RELATED PROTEIN"/>
    <property type="match status" value="1"/>
</dbReference>
<evidence type="ECO:0000256" key="2">
    <source>
        <dbReference type="ARBA" id="ARBA00007524"/>
    </source>
</evidence>
<evidence type="ECO:0008006" key="9">
    <source>
        <dbReference type="Google" id="ProtNLM"/>
    </source>
</evidence>
<feature type="transmembrane region" description="Helical" evidence="6">
    <location>
        <begin position="230"/>
        <end position="250"/>
    </location>
</feature>
<dbReference type="EMBL" id="DYZF01000214">
    <property type="protein sequence ID" value="HJE52003.1"/>
    <property type="molecule type" value="Genomic_DNA"/>
</dbReference>
<dbReference type="AlphaFoldDB" id="A0A921ENY9"/>
<evidence type="ECO:0000256" key="6">
    <source>
        <dbReference type="SAM" id="Phobius"/>
    </source>
</evidence>
<dbReference type="GO" id="GO:0016020">
    <property type="term" value="C:membrane"/>
    <property type="evidence" value="ECO:0007669"/>
    <property type="project" value="UniProtKB-SubCell"/>
</dbReference>
<gene>
    <name evidence="7" type="ORF">K8V15_08510</name>
</gene>
<feature type="transmembrane region" description="Helical" evidence="6">
    <location>
        <begin position="49"/>
        <end position="70"/>
    </location>
</feature>